<gene>
    <name evidence="3" type="ORF">TTEB3V08_LOCUS10408</name>
</gene>
<proteinExistence type="predicted"/>
<evidence type="ECO:0000256" key="1">
    <source>
        <dbReference type="SAM" id="Coils"/>
    </source>
</evidence>
<accession>A0A7R9NZX7</accession>
<organism evidence="3">
    <name type="scientific">Timema tahoe</name>
    <dbReference type="NCBI Taxonomy" id="61484"/>
    <lineage>
        <taxon>Eukaryota</taxon>
        <taxon>Metazoa</taxon>
        <taxon>Ecdysozoa</taxon>
        <taxon>Arthropoda</taxon>
        <taxon>Hexapoda</taxon>
        <taxon>Insecta</taxon>
        <taxon>Pterygota</taxon>
        <taxon>Neoptera</taxon>
        <taxon>Polyneoptera</taxon>
        <taxon>Phasmatodea</taxon>
        <taxon>Timematodea</taxon>
        <taxon>Timematoidea</taxon>
        <taxon>Timematidae</taxon>
        <taxon>Timema</taxon>
    </lineage>
</organism>
<name>A0A7R9NZX7_9NEOP</name>
<keyword evidence="1" id="KW-0175">Coiled coil</keyword>
<feature type="compositionally biased region" description="Polar residues" evidence="2">
    <location>
        <begin position="73"/>
        <end position="83"/>
    </location>
</feature>
<evidence type="ECO:0000256" key="2">
    <source>
        <dbReference type="SAM" id="MobiDB-lite"/>
    </source>
</evidence>
<dbReference type="EMBL" id="OE006195">
    <property type="protein sequence ID" value="CAD7462517.1"/>
    <property type="molecule type" value="Genomic_DNA"/>
</dbReference>
<protein>
    <submittedName>
        <fullName evidence="3">Uncharacterized protein</fullName>
    </submittedName>
</protein>
<dbReference type="AlphaFoldDB" id="A0A7R9NZX7"/>
<evidence type="ECO:0000313" key="3">
    <source>
        <dbReference type="EMBL" id="CAD7462517.1"/>
    </source>
</evidence>
<reference evidence="3" key="1">
    <citation type="submission" date="2020-11" db="EMBL/GenBank/DDBJ databases">
        <authorList>
            <person name="Tran Van P."/>
        </authorList>
    </citation>
    <scope>NUCLEOTIDE SEQUENCE</scope>
</reference>
<feature type="region of interest" description="Disordered" evidence="2">
    <location>
        <begin position="68"/>
        <end position="124"/>
    </location>
</feature>
<feature type="compositionally biased region" description="Low complexity" evidence="2">
    <location>
        <begin position="8"/>
        <end position="19"/>
    </location>
</feature>
<feature type="region of interest" description="Disordered" evidence="2">
    <location>
        <begin position="1"/>
        <end position="24"/>
    </location>
</feature>
<sequence>MAEEVILVSSDSSTPVSPSRQNFDDDTIIYSPHVSCQSDEANLSGLLAGDCGTESFFNRGIGFQKPHTPVSRLANSHKSVHSLSDSEESDTSAGLNSDEEFPTIPWPCKTSPTFDKSRRASPPNKIQRFEGKTFEDKERLTKEEVKERKKIERDIKRAEKEKNKVLKAVVAEALRANKPGECLKIVAAMTPLLVMPHSNVVSSSIVWRSPVRELTGLHAVELT</sequence>
<feature type="coiled-coil region" evidence="1">
    <location>
        <begin position="141"/>
        <end position="168"/>
    </location>
</feature>